<sequence>GHRRQGAPACPRRDAGGVGRGGRCAGRKAASRPNHHGRGRGEGERLRRVESLERV</sequence>
<evidence type="ECO:0000313" key="2">
    <source>
        <dbReference type="EMBL" id="CAA9562359.1"/>
    </source>
</evidence>
<feature type="compositionally biased region" description="Basic and acidic residues" evidence="1">
    <location>
        <begin position="39"/>
        <end position="55"/>
    </location>
</feature>
<feature type="compositionally biased region" description="Basic residues" evidence="1">
    <location>
        <begin position="25"/>
        <end position="38"/>
    </location>
</feature>
<name>A0A6J4UWC7_9BACT</name>
<feature type="non-terminal residue" evidence="2">
    <location>
        <position position="55"/>
    </location>
</feature>
<gene>
    <name evidence="2" type="ORF">AVDCRST_MAG19-1919</name>
</gene>
<reference evidence="2" key="1">
    <citation type="submission" date="2020-02" db="EMBL/GenBank/DDBJ databases">
        <authorList>
            <person name="Meier V. D."/>
        </authorList>
    </citation>
    <scope>NUCLEOTIDE SEQUENCE</scope>
    <source>
        <strain evidence="2">AVDCRST_MAG19</strain>
    </source>
</reference>
<dbReference type="AlphaFoldDB" id="A0A6J4UWC7"/>
<feature type="region of interest" description="Disordered" evidence="1">
    <location>
        <begin position="1"/>
        <end position="55"/>
    </location>
</feature>
<feature type="non-terminal residue" evidence="2">
    <location>
        <position position="1"/>
    </location>
</feature>
<accession>A0A6J4UWC7</accession>
<dbReference type="EMBL" id="CADCWL010000083">
    <property type="protein sequence ID" value="CAA9562359.1"/>
    <property type="molecule type" value="Genomic_DNA"/>
</dbReference>
<protein>
    <submittedName>
        <fullName evidence="2">Uncharacterized protein</fullName>
    </submittedName>
</protein>
<organism evidence="2">
    <name type="scientific">uncultured Thermomicrobiales bacterium</name>
    <dbReference type="NCBI Taxonomy" id="1645740"/>
    <lineage>
        <taxon>Bacteria</taxon>
        <taxon>Pseudomonadati</taxon>
        <taxon>Thermomicrobiota</taxon>
        <taxon>Thermomicrobia</taxon>
        <taxon>Thermomicrobiales</taxon>
        <taxon>environmental samples</taxon>
    </lineage>
</organism>
<evidence type="ECO:0000256" key="1">
    <source>
        <dbReference type="SAM" id="MobiDB-lite"/>
    </source>
</evidence>
<proteinExistence type="predicted"/>